<accession>A0ABD7IUX0</accession>
<name>A0ABD7IUX0_LACPE</name>
<evidence type="ECO:0000313" key="3">
    <source>
        <dbReference type="Proteomes" id="UP000238378"/>
    </source>
</evidence>
<dbReference type="RefSeq" id="WP_065674386.1">
    <property type="nucleotide sequence ID" value="NZ_OZ061358.1"/>
</dbReference>
<organism evidence="2 4">
    <name type="scientific">Lactiplantibacillus pentosus</name>
    <name type="common">Lactobacillus pentosus</name>
    <dbReference type="NCBI Taxonomy" id="1589"/>
    <lineage>
        <taxon>Bacteria</taxon>
        <taxon>Bacillati</taxon>
        <taxon>Bacillota</taxon>
        <taxon>Bacilli</taxon>
        <taxon>Lactobacillales</taxon>
        <taxon>Lactobacillaceae</taxon>
        <taxon>Lactiplantibacillus</taxon>
    </lineage>
</organism>
<dbReference type="AlphaFoldDB" id="A0ABD7IUX0"/>
<protein>
    <submittedName>
        <fullName evidence="2">Uncharacterized protein</fullName>
    </submittedName>
</protein>
<evidence type="ECO:0000313" key="4">
    <source>
        <dbReference type="Proteomes" id="UP000276249"/>
    </source>
</evidence>
<evidence type="ECO:0000313" key="2">
    <source>
        <dbReference type="EMBL" id="RMW50234.1"/>
    </source>
</evidence>
<gene>
    <name evidence="1" type="ORF">C6Y08_03150</name>
    <name evidence="2" type="ORF">D6U18_04190</name>
</gene>
<dbReference type="Proteomes" id="UP000238378">
    <property type="component" value="Unassembled WGS sequence"/>
</dbReference>
<dbReference type="Proteomes" id="UP000276249">
    <property type="component" value="Unassembled WGS sequence"/>
</dbReference>
<sequence length="163" mass="18459">MQRTLFLDTSQEQNQAVQQLAKRVVAGQPQQNISLAQHLVFSAPREADEDEFLGICESIRDSNILLVGVPPKWQTKSAMASFIKRMAEVAEWDNPFSRKQLILIMPAIEQPVSVIELWSKLAVNFDMDLVGIVTDFNTADQIRQALFPSTKTPLNVVYQLKHH</sequence>
<dbReference type="EMBL" id="PVOB01000036">
    <property type="protein sequence ID" value="PRO95715.1"/>
    <property type="molecule type" value="Genomic_DNA"/>
</dbReference>
<reference evidence="2 4" key="2">
    <citation type="submission" date="2018-10" db="EMBL/GenBank/DDBJ databases">
        <title>Genome sequences of five Lactobacillus pentosus strains isolated from brines of traditionally fermented spanish-style green table olives and differences between them.</title>
        <authorList>
            <person name="Jimenez Diaz R."/>
        </authorList>
    </citation>
    <scope>NUCLEOTIDE SEQUENCE [LARGE SCALE GENOMIC DNA]</scope>
    <source>
        <strain evidence="2 4">IG10</strain>
    </source>
</reference>
<reference evidence="1 3" key="1">
    <citation type="submission" date="2018-03" db="EMBL/GenBank/DDBJ databases">
        <title>Draft Genome Sequences of six Lactobacillus pentosus Strains Isolated from Brines of Traditionally Fermented Spanish-Style Green Table Olives.</title>
        <authorList>
            <person name="Calero-Delgado B."/>
            <person name="Martin-Platero A.M."/>
            <person name="Perez-Pulido A.J."/>
            <person name="Benitez-Cabello A."/>
            <person name="Casimiro-Soriguer C.S."/>
            <person name="Martinez-Bueno M."/>
            <person name="Arroyo-Lopez F.N."/>
            <person name="Rodriguez-Gomez F."/>
            <person name="Bautista-Gallego J."/>
            <person name="Garrido-Fernandez A."/>
            <person name="Jimenez-Diaz R."/>
        </authorList>
    </citation>
    <scope>NUCLEOTIDE SEQUENCE [LARGE SCALE GENOMIC DNA]</scope>
    <source>
        <strain evidence="1 3">IG2</strain>
    </source>
</reference>
<proteinExistence type="predicted"/>
<dbReference type="EMBL" id="RDCJ01000042">
    <property type="protein sequence ID" value="RMW50234.1"/>
    <property type="molecule type" value="Genomic_DNA"/>
</dbReference>
<evidence type="ECO:0000313" key="1">
    <source>
        <dbReference type="EMBL" id="PRO95715.1"/>
    </source>
</evidence>
<keyword evidence="3" id="KW-1185">Reference proteome</keyword>
<comment type="caution">
    <text evidence="2">The sequence shown here is derived from an EMBL/GenBank/DDBJ whole genome shotgun (WGS) entry which is preliminary data.</text>
</comment>